<name>A0A8J5M1W3_9STRA</name>
<dbReference type="EMBL" id="JAENGY010002158">
    <property type="protein sequence ID" value="KAG6945234.1"/>
    <property type="molecule type" value="Genomic_DNA"/>
</dbReference>
<dbReference type="Proteomes" id="UP000709295">
    <property type="component" value="Unassembled WGS sequence"/>
</dbReference>
<evidence type="ECO:0000313" key="2">
    <source>
        <dbReference type="Proteomes" id="UP000709295"/>
    </source>
</evidence>
<dbReference type="AlphaFoldDB" id="A0A8J5M1W3"/>
<evidence type="ECO:0000313" key="1">
    <source>
        <dbReference type="EMBL" id="KAG6945234.1"/>
    </source>
</evidence>
<keyword evidence="2" id="KW-1185">Reference proteome</keyword>
<accession>A0A8J5M1W3</accession>
<protein>
    <submittedName>
        <fullName evidence="1">Uncharacterized protein</fullName>
    </submittedName>
</protein>
<sequence length="97" mass="11138">MCLATGPSFTLTRKHCPLGPKNTLIWSICKVNLWLLWKDPQVFSPYSLLTLLRYIEGAFDSSLLELPPDMLDEMSSLTFIHLEMHLRLQTLPSCIDM</sequence>
<proteinExistence type="predicted"/>
<comment type="caution">
    <text evidence="1">The sequence shown here is derived from an EMBL/GenBank/DDBJ whole genome shotgun (WGS) entry which is preliminary data.</text>
</comment>
<organism evidence="1 2">
    <name type="scientific">Phytophthora aleatoria</name>
    <dbReference type="NCBI Taxonomy" id="2496075"/>
    <lineage>
        <taxon>Eukaryota</taxon>
        <taxon>Sar</taxon>
        <taxon>Stramenopiles</taxon>
        <taxon>Oomycota</taxon>
        <taxon>Peronosporomycetes</taxon>
        <taxon>Peronosporales</taxon>
        <taxon>Peronosporaceae</taxon>
        <taxon>Phytophthora</taxon>
    </lineage>
</organism>
<gene>
    <name evidence="1" type="ORF">JG688_00016668</name>
</gene>
<reference evidence="1" key="1">
    <citation type="submission" date="2021-01" db="EMBL/GenBank/DDBJ databases">
        <title>Phytophthora aleatoria, a newly-described species from Pinus radiata is distinct from Phytophthora cactorum isolates based on comparative genomics.</title>
        <authorList>
            <person name="Mcdougal R."/>
            <person name="Panda P."/>
            <person name="Williams N."/>
            <person name="Studholme D.J."/>
        </authorList>
    </citation>
    <scope>NUCLEOTIDE SEQUENCE</scope>
    <source>
        <strain evidence="1">NZFS 4037</strain>
    </source>
</reference>